<evidence type="ECO:0008006" key="3">
    <source>
        <dbReference type="Google" id="ProtNLM"/>
    </source>
</evidence>
<organism evidence="1 2">
    <name type="scientific">Skermanella stibiiresistens SB22</name>
    <dbReference type="NCBI Taxonomy" id="1385369"/>
    <lineage>
        <taxon>Bacteria</taxon>
        <taxon>Pseudomonadati</taxon>
        <taxon>Pseudomonadota</taxon>
        <taxon>Alphaproteobacteria</taxon>
        <taxon>Rhodospirillales</taxon>
        <taxon>Azospirillaceae</taxon>
        <taxon>Skermanella</taxon>
    </lineage>
</organism>
<name>W9H639_9PROT</name>
<dbReference type="EMBL" id="AVFL01000009">
    <property type="protein sequence ID" value="EWY40147.1"/>
    <property type="molecule type" value="Genomic_DNA"/>
</dbReference>
<evidence type="ECO:0000313" key="2">
    <source>
        <dbReference type="Proteomes" id="UP000019486"/>
    </source>
</evidence>
<evidence type="ECO:0000313" key="1">
    <source>
        <dbReference type="EMBL" id="EWY40147.1"/>
    </source>
</evidence>
<accession>W9H639</accession>
<dbReference type="Proteomes" id="UP000019486">
    <property type="component" value="Unassembled WGS sequence"/>
</dbReference>
<proteinExistence type="predicted"/>
<dbReference type="RefSeq" id="WP_157619202.1">
    <property type="nucleotide sequence ID" value="NZ_AVFL01000009.1"/>
</dbReference>
<dbReference type="AlphaFoldDB" id="W9H639"/>
<dbReference type="STRING" id="1385369.N825_03600"/>
<gene>
    <name evidence="1" type="ORF">N825_03600</name>
</gene>
<protein>
    <recommendedName>
        <fullName evidence="3">Motility protein</fullName>
    </recommendedName>
</protein>
<keyword evidence="2" id="KW-1185">Reference proteome</keyword>
<reference evidence="1 2" key="1">
    <citation type="submission" date="2013-08" db="EMBL/GenBank/DDBJ databases">
        <title>The genome sequence of Skermanella stibiiresistens.</title>
        <authorList>
            <person name="Zhu W."/>
            <person name="Wang G."/>
        </authorList>
    </citation>
    <scope>NUCLEOTIDE SEQUENCE [LARGE SCALE GENOMIC DNA]</scope>
    <source>
        <strain evidence="1 2">SB22</strain>
    </source>
</reference>
<sequence length="58" mass="6110">MEVGQYPTQLGVVGMKIAKKSQETQAQVVTQAMQNTKELVQSSAQSSGGAGKMLNIKA</sequence>
<comment type="caution">
    <text evidence="1">The sequence shown here is derived from an EMBL/GenBank/DDBJ whole genome shotgun (WGS) entry which is preliminary data.</text>
</comment>